<dbReference type="EMBL" id="BSPC01000038">
    <property type="protein sequence ID" value="GLS20985.1"/>
    <property type="molecule type" value="Genomic_DNA"/>
</dbReference>
<keyword evidence="2" id="KW-1185">Reference proteome</keyword>
<evidence type="ECO:0000313" key="2">
    <source>
        <dbReference type="Proteomes" id="UP001156882"/>
    </source>
</evidence>
<gene>
    <name evidence="1" type="ORF">GCM10007874_40020</name>
</gene>
<evidence type="ECO:0000313" key="1">
    <source>
        <dbReference type="EMBL" id="GLS20985.1"/>
    </source>
</evidence>
<proteinExistence type="predicted"/>
<protein>
    <submittedName>
        <fullName evidence="1">Uncharacterized protein</fullName>
    </submittedName>
</protein>
<reference evidence="2" key="1">
    <citation type="journal article" date="2019" name="Int. J. Syst. Evol. Microbiol.">
        <title>The Global Catalogue of Microorganisms (GCM) 10K type strain sequencing project: providing services to taxonomists for standard genome sequencing and annotation.</title>
        <authorList>
            <consortium name="The Broad Institute Genomics Platform"/>
            <consortium name="The Broad Institute Genome Sequencing Center for Infectious Disease"/>
            <person name="Wu L."/>
            <person name="Ma J."/>
        </authorList>
    </citation>
    <scope>NUCLEOTIDE SEQUENCE [LARGE SCALE GENOMIC DNA]</scope>
    <source>
        <strain evidence="2">NBRC 101365</strain>
    </source>
</reference>
<organism evidence="1 2">
    <name type="scientific">Labrys miyagiensis</name>
    <dbReference type="NCBI Taxonomy" id="346912"/>
    <lineage>
        <taxon>Bacteria</taxon>
        <taxon>Pseudomonadati</taxon>
        <taxon>Pseudomonadota</taxon>
        <taxon>Alphaproteobacteria</taxon>
        <taxon>Hyphomicrobiales</taxon>
        <taxon>Xanthobacteraceae</taxon>
        <taxon>Labrys</taxon>
    </lineage>
</organism>
<sequence length="166" mass="18564">MLFLGLDRNKPHVRPGCRLADRAHIVGIGLAAFDEGLNVIRRDQSHPMAQPFDLAAPMMRRRTRLESDFARRQRAEETQDLVARELPIEDLLFPFVDGANLEPALGDIQSNADDLMHDDEPFALPVEIDPLPPQSLNARGRAVHIISYADPLLLAPRPVAQITPRL</sequence>
<name>A0ABQ6CMC1_9HYPH</name>
<comment type="caution">
    <text evidence="1">The sequence shown here is derived from an EMBL/GenBank/DDBJ whole genome shotgun (WGS) entry which is preliminary data.</text>
</comment>
<accession>A0ABQ6CMC1</accession>
<dbReference type="Proteomes" id="UP001156882">
    <property type="component" value="Unassembled WGS sequence"/>
</dbReference>